<dbReference type="OrthoDB" id="9800167at2"/>
<dbReference type="Proteomes" id="UP000799092">
    <property type="component" value="Unassembled WGS sequence"/>
</dbReference>
<sequence length="449" mass="48943">MEKEYDLIVIGSGTGGSVAASKCNQAGWKVAMIDELPFGGTCALRGCDPKKVLVGVSEYLDGAQRLNGHGINGEVTINWSDLMQFKKTFTASVPEMKEKGLNDQGIDTYHGRAKFIDEDKLQLNDTTLKGNYILIATGASPAKLPIDGSEHLTYSDDFLELEQLPNHIVFVGGGYISFEFAHIATRAGAKVQLLHRGDQPLKAFDSDLVNKLVDYSEELGIDIQLKTEVKEIRKTNNGYLVVAKQGNKTLEFETDMVVHGAGRTPNIDSLNLDKAGITASNKGIEVNEFLQSTSNPKIYAAGDVAATNGKALTPVAGTESHTVSSNLRKGNHRSIEEQVMPTNVFTLPKLASVGLTEEEASTKVSNYTVNAIDTTNWFTYKRTNQPVTFAKVIIDQENDKVIGAHFLSNEADELINHFATAIQFNLATKDLKKMLFAYPTVASDIAHLI</sequence>
<dbReference type="PRINTS" id="PR00368">
    <property type="entry name" value="FADPNR"/>
</dbReference>
<dbReference type="PANTHER" id="PTHR43014">
    <property type="entry name" value="MERCURIC REDUCTASE"/>
    <property type="match status" value="1"/>
</dbReference>
<comment type="cofactor">
    <cofactor evidence="4">
        <name>FAD</name>
        <dbReference type="ChEBI" id="CHEBI:57692"/>
    </cofactor>
    <text evidence="4">Binds 1 FAD per subunit.</text>
</comment>
<dbReference type="Pfam" id="PF07992">
    <property type="entry name" value="Pyr_redox_2"/>
    <property type="match status" value="1"/>
</dbReference>
<feature type="domain" description="Pyridine nucleotide-disulphide oxidoreductase dimerisation" evidence="6">
    <location>
        <begin position="340"/>
        <end position="446"/>
    </location>
</feature>
<dbReference type="InterPro" id="IPR023753">
    <property type="entry name" value="FAD/NAD-binding_dom"/>
</dbReference>
<evidence type="ECO:0000313" key="9">
    <source>
        <dbReference type="Proteomes" id="UP000799092"/>
    </source>
</evidence>
<keyword evidence="2" id="KW-0285">Flavoprotein</keyword>
<comment type="caution">
    <text evidence="8">The sequence shown here is derived from an EMBL/GenBank/DDBJ whole genome shotgun (WGS) entry which is preliminary data.</text>
</comment>
<dbReference type="PRINTS" id="PR00411">
    <property type="entry name" value="PNDRDTASEI"/>
</dbReference>
<dbReference type="PANTHER" id="PTHR43014:SF5">
    <property type="entry name" value="GLUTATHIONE REDUCTASE (NADPH)"/>
    <property type="match status" value="1"/>
</dbReference>
<feature type="binding site" evidence="4">
    <location>
        <position position="303"/>
    </location>
    <ligand>
        <name>FAD</name>
        <dbReference type="ChEBI" id="CHEBI:57692"/>
    </ligand>
</feature>
<dbReference type="InterPro" id="IPR004099">
    <property type="entry name" value="Pyr_nucl-diS_OxRdtase_dimer"/>
</dbReference>
<dbReference type="AlphaFoldDB" id="A0A6A8DFY2"/>
<keyword evidence="9" id="KW-1185">Reference proteome</keyword>
<dbReference type="RefSeq" id="WP_153737083.1">
    <property type="nucleotide sequence ID" value="NZ_WJNG01000009.1"/>
</dbReference>
<feature type="binding site" evidence="4">
    <location>
        <begin position="172"/>
        <end position="179"/>
    </location>
    <ligand>
        <name>NAD(+)</name>
        <dbReference type="ChEBI" id="CHEBI:57540"/>
    </ligand>
</feature>
<comment type="similarity">
    <text evidence="1">Belongs to the class-I pyridine nucleotide-disulfide oxidoreductase family.</text>
</comment>
<evidence type="ECO:0000256" key="4">
    <source>
        <dbReference type="PIRSR" id="PIRSR000350-3"/>
    </source>
</evidence>
<keyword evidence="4" id="KW-0547">Nucleotide-binding</keyword>
<proteinExistence type="inferred from homology"/>
<keyword evidence="4" id="KW-0520">NAD</keyword>
<evidence type="ECO:0000259" key="6">
    <source>
        <dbReference type="Pfam" id="PF02852"/>
    </source>
</evidence>
<accession>A0A6A8DFY2</accession>
<gene>
    <name evidence="8" type="ORF">GH741_12285</name>
</gene>
<evidence type="ECO:0000256" key="3">
    <source>
        <dbReference type="ARBA" id="ARBA00022827"/>
    </source>
</evidence>
<evidence type="ECO:0000256" key="2">
    <source>
        <dbReference type="ARBA" id="ARBA00022630"/>
    </source>
</evidence>
<keyword evidence="3 4" id="KW-0274">FAD</keyword>
<dbReference type="InterPro" id="IPR001100">
    <property type="entry name" value="Pyr_nuc-diS_OxRdtase"/>
</dbReference>
<dbReference type="PIRSF" id="PIRSF000350">
    <property type="entry name" value="Mercury_reductase_MerA"/>
    <property type="match status" value="1"/>
</dbReference>
<feature type="disulfide bond" description="Redox-active" evidence="5">
    <location>
        <begin position="42"/>
        <end position="47"/>
    </location>
</feature>
<dbReference type="InterPro" id="IPR016156">
    <property type="entry name" value="FAD/NAD-linked_Rdtase_dimer_sf"/>
</dbReference>
<dbReference type="Gene3D" id="3.50.50.60">
    <property type="entry name" value="FAD/NAD(P)-binding domain"/>
    <property type="match status" value="2"/>
</dbReference>
<evidence type="ECO:0000313" key="8">
    <source>
        <dbReference type="EMBL" id="MRH43456.1"/>
    </source>
</evidence>
<dbReference type="Gene3D" id="3.30.390.30">
    <property type="match status" value="1"/>
</dbReference>
<organism evidence="8 9">
    <name type="scientific">Aquibacillus halophilus</name>
    <dbReference type="NCBI Taxonomy" id="930132"/>
    <lineage>
        <taxon>Bacteria</taxon>
        <taxon>Bacillati</taxon>
        <taxon>Bacillota</taxon>
        <taxon>Bacilli</taxon>
        <taxon>Bacillales</taxon>
        <taxon>Bacillaceae</taxon>
        <taxon>Aquibacillus</taxon>
    </lineage>
</organism>
<dbReference type="Pfam" id="PF02852">
    <property type="entry name" value="Pyr_redox_dim"/>
    <property type="match status" value="1"/>
</dbReference>
<evidence type="ECO:0000259" key="7">
    <source>
        <dbReference type="Pfam" id="PF07992"/>
    </source>
</evidence>
<name>A0A6A8DFY2_9BACI</name>
<dbReference type="SUPFAM" id="SSF55424">
    <property type="entry name" value="FAD/NAD-linked reductases, dimerisation (C-terminal) domain"/>
    <property type="match status" value="1"/>
</dbReference>
<protein>
    <submittedName>
        <fullName evidence="8">NAD(P)/FAD-dependent oxidoreductase</fullName>
    </submittedName>
</protein>
<dbReference type="InterPro" id="IPR036188">
    <property type="entry name" value="FAD/NAD-bd_sf"/>
</dbReference>
<dbReference type="GO" id="GO:0000166">
    <property type="term" value="F:nucleotide binding"/>
    <property type="evidence" value="ECO:0007669"/>
    <property type="project" value="UniProtKB-KW"/>
</dbReference>
<feature type="binding site" evidence="4">
    <location>
        <position position="262"/>
    </location>
    <ligand>
        <name>NAD(+)</name>
        <dbReference type="ChEBI" id="CHEBI:57540"/>
    </ligand>
</feature>
<reference evidence="8" key="1">
    <citation type="submission" date="2019-11" db="EMBL/GenBank/DDBJ databases">
        <authorList>
            <person name="Li J."/>
        </authorList>
    </citation>
    <scope>NUCLEOTIDE SEQUENCE</scope>
    <source>
        <strain evidence="8">B6B</strain>
    </source>
</reference>
<dbReference type="EMBL" id="WJNG01000009">
    <property type="protein sequence ID" value="MRH43456.1"/>
    <property type="molecule type" value="Genomic_DNA"/>
</dbReference>
<dbReference type="SUPFAM" id="SSF51905">
    <property type="entry name" value="FAD/NAD(P)-binding domain"/>
    <property type="match status" value="1"/>
</dbReference>
<evidence type="ECO:0000256" key="1">
    <source>
        <dbReference type="ARBA" id="ARBA00007532"/>
    </source>
</evidence>
<feature type="domain" description="FAD/NAD(P)-binding" evidence="7">
    <location>
        <begin position="5"/>
        <end position="317"/>
    </location>
</feature>
<feature type="binding site" evidence="4">
    <location>
        <position position="51"/>
    </location>
    <ligand>
        <name>FAD</name>
        <dbReference type="ChEBI" id="CHEBI:57692"/>
    </ligand>
</feature>
<dbReference type="GO" id="GO:0016491">
    <property type="term" value="F:oxidoreductase activity"/>
    <property type="evidence" value="ECO:0007669"/>
    <property type="project" value="InterPro"/>
</dbReference>
<evidence type="ECO:0000256" key="5">
    <source>
        <dbReference type="PIRSR" id="PIRSR000350-4"/>
    </source>
</evidence>